<dbReference type="InterPro" id="IPR032675">
    <property type="entry name" value="LRR_dom_sf"/>
</dbReference>
<dbReference type="EnsemblMetazoa" id="tetur04g09557.1">
    <property type="protein sequence ID" value="tetur04g09557.1"/>
    <property type="gene ID" value="tetur04g09557"/>
</dbReference>
<dbReference type="HOGENOM" id="CLU_029073_0_0_1"/>
<dbReference type="InterPro" id="IPR036047">
    <property type="entry name" value="F-box-like_dom_sf"/>
</dbReference>
<dbReference type="SUPFAM" id="SSF81383">
    <property type="entry name" value="F-box domain"/>
    <property type="match status" value="1"/>
</dbReference>
<organism evidence="2 3">
    <name type="scientific">Tetranychus urticae</name>
    <name type="common">Two-spotted spider mite</name>
    <dbReference type="NCBI Taxonomy" id="32264"/>
    <lineage>
        <taxon>Eukaryota</taxon>
        <taxon>Metazoa</taxon>
        <taxon>Ecdysozoa</taxon>
        <taxon>Arthropoda</taxon>
        <taxon>Chelicerata</taxon>
        <taxon>Arachnida</taxon>
        <taxon>Acari</taxon>
        <taxon>Acariformes</taxon>
        <taxon>Trombidiformes</taxon>
        <taxon>Prostigmata</taxon>
        <taxon>Eleutherengona</taxon>
        <taxon>Raphignathae</taxon>
        <taxon>Tetranychoidea</taxon>
        <taxon>Tetranychidae</taxon>
        <taxon>Tetranychus</taxon>
    </lineage>
</organism>
<evidence type="ECO:0000313" key="3">
    <source>
        <dbReference type="Proteomes" id="UP000015104"/>
    </source>
</evidence>
<feature type="domain" description="F-box" evidence="1">
    <location>
        <begin position="4"/>
        <end position="39"/>
    </location>
</feature>
<proteinExistence type="predicted"/>
<dbReference type="SUPFAM" id="SSF52047">
    <property type="entry name" value="RNI-like"/>
    <property type="match status" value="1"/>
</dbReference>
<dbReference type="Pfam" id="PF12937">
    <property type="entry name" value="F-box-like"/>
    <property type="match status" value="1"/>
</dbReference>
<keyword evidence="3" id="KW-1185">Reference proteome</keyword>
<dbReference type="InterPro" id="IPR001810">
    <property type="entry name" value="F-box_dom"/>
</dbReference>
<name>T1K3R4_TETUR</name>
<sequence length="388" mass="45320">MLLNELPEECLLLIFGSINELKDLINCYKVCSKWHFLIAERARKAKYLIGNTWTYGQKDYALNRVYYAPEECINRPYLSKLFVNLKIVDISPPPGNIISFNAPTYPVLKLLRDAKHLKGLIDDPSMDYSDKLAHFPNLEMITINFESMVNFKVNANVKQIYSHKGRMSPFTWLPVVFPNLERLHASISDEAAAQYVGSQLRNLKIIELDLRPHQMSNLVFGFQFLDSCPALESAYIYAQTLSIIIDDYTKNKNLKDLVLSFQSEIDWDQLRMLLSKYPNIKHLAIRYNKTLEDQHVIHIISSLPKLVLLDVRGSYKVTKKAAAFVRNYSERYGRSIKFYFRRDDEKIAIDWPQFSTRLERVSCGLNFMKHCFLKEFLYLPRFLDPMDD</sequence>
<protein>
    <recommendedName>
        <fullName evidence="1">F-box domain-containing protein</fullName>
    </recommendedName>
</protein>
<dbReference type="OMA" id="EMITINF"/>
<reference evidence="2" key="2">
    <citation type="submission" date="2015-06" db="UniProtKB">
        <authorList>
            <consortium name="EnsemblMetazoa"/>
        </authorList>
    </citation>
    <scope>IDENTIFICATION</scope>
</reference>
<gene>
    <name evidence="2" type="primary">107359395</name>
</gene>
<dbReference type="AlphaFoldDB" id="T1K3R4"/>
<dbReference type="Gene3D" id="3.80.10.10">
    <property type="entry name" value="Ribonuclease Inhibitor"/>
    <property type="match status" value="1"/>
</dbReference>
<dbReference type="EMBL" id="CAEY01001374">
    <property type="status" value="NOT_ANNOTATED_CDS"/>
    <property type="molecule type" value="Genomic_DNA"/>
</dbReference>
<accession>T1K3R4</accession>
<evidence type="ECO:0000313" key="2">
    <source>
        <dbReference type="EnsemblMetazoa" id="tetur04g09557.1"/>
    </source>
</evidence>
<dbReference type="KEGG" id="tut:107359395"/>
<evidence type="ECO:0000259" key="1">
    <source>
        <dbReference type="Pfam" id="PF12937"/>
    </source>
</evidence>
<reference evidence="3" key="1">
    <citation type="submission" date="2011-08" db="EMBL/GenBank/DDBJ databases">
        <authorList>
            <person name="Rombauts S."/>
        </authorList>
    </citation>
    <scope>NUCLEOTIDE SEQUENCE</scope>
    <source>
        <strain evidence="3">London</strain>
    </source>
</reference>
<dbReference type="Gene3D" id="1.20.1280.50">
    <property type="match status" value="1"/>
</dbReference>
<dbReference type="Proteomes" id="UP000015104">
    <property type="component" value="Unassembled WGS sequence"/>
</dbReference>